<feature type="binding site" evidence="12">
    <location>
        <position position="385"/>
    </location>
    <ligand>
        <name>(2R)-2-phosphoglycerate</name>
        <dbReference type="ChEBI" id="CHEBI:58289"/>
    </ligand>
</feature>
<protein>
    <recommendedName>
        <fullName evidence="4 12">Enolase</fullName>
        <ecNumber evidence="3 12">4.2.1.11</ecNumber>
    </recommendedName>
    <alternativeName>
        <fullName evidence="12">2-phospho-D-glycerate hydro-lyase</fullName>
    </alternativeName>
    <alternativeName>
        <fullName evidence="12">2-phosphoglycerate dehydratase</fullName>
    </alternativeName>
</protein>
<evidence type="ECO:0000256" key="13">
    <source>
        <dbReference type="PIRSR" id="PIRSR001400-1"/>
    </source>
</evidence>
<evidence type="ECO:0000259" key="16">
    <source>
        <dbReference type="SMART" id="SM01192"/>
    </source>
</evidence>
<dbReference type="Gene3D" id="3.20.20.120">
    <property type="entry name" value="Enolase-like C-terminal domain"/>
    <property type="match status" value="1"/>
</dbReference>
<dbReference type="GO" id="GO:0005576">
    <property type="term" value="C:extracellular region"/>
    <property type="evidence" value="ECO:0007669"/>
    <property type="project" value="UniProtKB-SubCell"/>
</dbReference>
<feature type="binding site" evidence="14">
    <location>
        <position position="154"/>
    </location>
    <ligand>
        <name>substrate</name>
    </ligand>
</feature>
<feature type="active site" description="Proton acceptor" evidence="12 13">
    <location>
        <position position="334"/>
    </location>
</feature>
<dbReference type="GO" id="GO:0009986">
    <property type="term" value="C:cell surface"/>
    <property type="evidence" value="ECO:0007669"/>
    <property type="project" value="UniProtKB-SubCell"/>
</dbReference>
<dbReference type="SMART" id="SM01192">
    <property type="entry name" value="Enolase_C"/>
    <property type="match status" value="1"/>
</dbReference>
<feature type="binding site" evidence="12 15">
    <location>
        <position position="309"/>
    </location>
    <ligand>
        <name>Mg(2+)</name>
        <dbReference type="ChEBI" id="CHEBI:18420"/>
    </ligand>
</feature>
<reference evidence="18 19" key="1">
    <citation type="journal article" date="2018" name="Environ. Microbiol.">
        <title>Novel energy conservation strategies and behaviour of Pelotomaculum schinkii driving syntrophic propionate catabolism.</title>
        <authorList>
            <person name="Hidalgo-Ahumada C.A.P."/>
            <person name="Nobu M.K."/>
            <person name="Narihiro T."/>
            <person name="Tamaki H."/>
            <person name="Liu W.T."/>
            <person name="Kamagata Y."/>
            <person name="Stams A.J.M."/>
            <person name="Imachi H."/>
            <person name="Sousa D.Z."/>
        </authorList>
    </citation>
    <scope>NUCLEOTIDE SEQUENCE [LARGE SCALE GENOMIC DNA]</scope>
    <source>
        <strain evidence="18 19">MGP</strain>
    </source>
</reference>
<dbReference type="GO" id="GO:0000287">
    <property type="term" value="F:magnesium ion binding"/>
    <property type="evidence" value="ECO:0007669"/>
    <property type="project" value="UniProtKB-UniRule"/>
</dbReference>
<feature type="binding site" evidence="12">
    <location>
        <position position="162"/>
    </location>
    <ligand>
        <name>(2R)-2-phosphoglycerate</name>
        <dbReference type="ChEBI" id="CHEBI:58289"/>
    </ligand>
</feature>
<comment type="subcellular location">
    <subcellularLocation>
        <location evidence="12">Cytoplasm</location>
    </subcellularLocation>
    <subcellularLocation>
        <location evidence="12">Secreted</location>
    </subcellularLocation>
    <subcellularLocation>
        <location evidence="12">Cell surface</location>
    </subcellularLocation>
    <text evidence="12">Fractions of enolase are present in both the cytoplasm and on the cell surface.</text>
</comment>
<dbReference type="InterPro" id="IPR029017">
    <property type="entry name" value="Enolase-like_N"/>
</dbReference>
<gene>
    <name evidence="18" type="primary">eno_1</name>
    <name evidence="12" type="synonym">eno</name>
    <name evidence="18" type="ORF">Pmgp_00551</name>
</gene>
<dbReference type="Pfam" id="PF00113">
    <property type="entry name" value="Enolase_C"/>
    <property type="match status" value="1"/>
</dbReference>
<dbReference type="Gene3D" id="3.30.390.10">
    <property type="entry name" value="Enolase-like, N-terminal domain"/>
    <property type="match status" value="1"/>
</dbReference>
<evidence type="ECO:0000256" key="3">
    <source>
        <dbReference type="ARBA" id="ARBA00012058"/>
    </source>
</evidence>
<evidence type="ECO:0000313" key="18">
    <source>
        <dbReference type="EMBL" id="TEB12913.1"/>
    </source>
</evidence>
<dbReference type="FunFam" id="3.30.390.10:FF:000001">
    <property type="entry name" value="Enolase"/>
    <property type="match status" value="1"/>
</dbReference>
<evidence type="ECO:0000256" key="11">
    <source>
        <dbReference type="ARBA" id="ARBA00048951"/>
    </source>
</evidence>
<dbReference type="Pfam" id="PF03952">
    <property type="entry name" value="Enolase_N"/>
    <property type="match status" value="1"/>
</dbReference>
<dbReference type="PRINTS" id="PR00148">
    <property type="entry name" value="ENOLASE"/>
</dbReference>
<dbReference type="HAMAP" id="MF_00318">
    <property type="entry name" value="Enolase"/>
    <property type="match status" value="1"/>
</dbReference>
<evidence type="ECO:0000256" key="5">
    <source>
        <dbReference type="ARBA" id="ARBA00022490"/>
    </source>
</evidence>
<dbReference type="PANTHER" id="PTHR11902">
    <property type="entry name" value="ENOLASE"/>
    <property type="match status" value="1"/>
</dbReference>
<keyword evidence="8 12" id="KW-0460">Magnesium</keyword>
<dbReference type="SUPFAM" id="SSF51604">
    <property type="entry name" value="Enolase C-terminal domain-like"/>
    <property type="match status" value="1"/>
</dbReference>
<keyword evidence="7 12" id="KW-0479">Metal-binding</keyword>
<sequence length="421" mass="44921">MKITDVNAREILDSRGNPTIEVDVTLEGGSSGRAAVPSGASTGTRESLELRDQDKTRFMGKGVLQAVDNVNTVIAPEIVGMGATDQYAIDSTLINLDGTPDKSKLGANAILGVSIAAAKAAAAYLGVPIYRYLGGLTANEIPVPMMNVLNGGKHADNNIDTQEFLIVPAGAPSFKESYRMGAEVFHSLKAILKSKGKNTAVGDEGGFAPNLDSSDEALQTIVDGIEKAGYIPGKDVFLALDPAASEFFKDGLYHFEGSKRTSGDMVDYYSKLVDKYPIVSIEDGLAEDDWDGWKELTGKLGGKIQLVGDDIFVTNPEIFRKGIQLGIANSILIKLNQIGTITETLQTMSMARKAGYSTVISHRSGETEDTFIADFSVGTSAGQIKTGSLSRSERVAKYNQLLRIEESLSGSVFPGISLYNK</sequence>
<evidence type="ECO:0000256" key="9">
    <source>
        <dbReference type="ARBA" id="ARBA00023152"/>
    </source>
</evidence>
<dbReference type="GO" id="GO:0006096">
    <property type="term" value="P:glycolytic process"/>
    <property type="evidence" value="ECO:0007669"/>
    <property type="project" value="UniProtKB-UniRule"/>
</dbReference>
<dbReference type="SFLD" id="SFLDS00001">
    <property type="entry name" value="Enolase"/>
    <property type="match status" value="1"/>
</dbReference>
<comment type="function">
    <text evidence="12">Catalyzes the reversible conversion of 2-phosphoglycerate (2-PG) into phosphoenolpyruvate (PEP). It is essential for the degradation of carbohydrates via glycolysis.</text>
</comment>
<dbReference type="InterPro" id="IPR036849">
    <property type="entry name" value="Enolase-like_C_sf"/>
</dbReference>
<dbReference type="RefSeq" id="WP_134212440.1">
    <property type="nucleotide sequence ID" value="NZ_QFFZ01000004.1"/>
</dbReference>
<feature type="binding site" evidence="12 15">
    <location>
        <position position="241"/>
    </location>
    <ligand>
        <name>Mg(2+)</name>
        <dbReference type="ChEBI" id="CHEBI:18420"/>
    </ligand>
</feature>
<evidence type="ECO:0000313" key="19">
    <source>
        <dbReference type="Proteomes" id="UP000297597"/>
    </source>
</evidence>
<comment type="cofactor">
    <cofactor evidence="12">
        <name>Mg(2+)</name>
        <dbReference type="ChEBI" id="CHEBI:18420"/>
    </cofactor>
    <text evidence="12">Binds a second Mg(2+) ion via substrate during catalysis.</text>
</comment>
<dbReference type="PROSITE" id="PS00164">
    <property type="entry name" value="ENOLASE"/>
    <property type="match status" value="1"/>
</dbReference>
<comment type="caution">
    <text evidence="18">The sequence shown here is derived from an EMBL/GenBank/DDBJ whole genome shotgun (WGS) entry which is preliminary data.</text>
</comment>
<evidence type="ECO:0000256" key="4">
    <source>
        <dbReference type="ARBA" id="ARBA00017068"/>
    </source>
</evidence>
<dbReference type="InterPro" id="IPR020809">
    <property type="entry name" value="Enolase_CS"/>
</dbReference>
<evidence type="ECO:0000256" key="7">
    <source>
        <dbReference type="ARBA" id="ARBA00022723"/>
    </source>
</evidence>
<dbReference type="Proteomes" id="UP000297597">
    <property type="component" value="Unassembled WGS sequence"/>
</dbReference>
<feature type="binding site" evidence="14">
    <location>
        <begin position="361"/>
        <end position="364"/>
    </location>
    <ligand>
        <name>substrate</name>
    </ligand>
</feature>
<evidence type="ECO:0000256" key="12">
    <source>
        <dbReference type="HAMAP-Rule" id="MF_00318"/>
    </source>
</evidence>
<comment type="catalytic activity">
    <reaction evidence="11">
        <text>(2R)-2-phosphoglycerate = phosphoenolpyruvate + H2O</text>
        <dbReference type="Rhea" id="RHEA:10164"/>
        <dbReference type="ChEBI" id="CHEBI:15377"/>
        <dbReference type="ChEBI" id="CHEBI:58289"/>
        <dbReference type="ChEBI" id="CHEBI:58702"/>
        <dbReference type="EC" id="4.2.1.11"/>
    </reaction>
    <physiologicalReaction direction="left-to-right" evidence="11">
        <dbReference type="Rhea" id="RHEA:10165"/>
    </physiologicalReaction>
</comment>
<dbReference type="InterPro" id="IPR020811">
    <property type="entry name" value="Enolase_N"/>
</dbReference>
<organism evidence="18 19">
    <name type="scientific">Pelotomaculum propionicicum</name>
    <dbReference type="NCBI Taxonomy" id="258475"/>
    <lineage>
        <taxon>Bacteria</taxon>
        <taxon>Bacillati</taxon>
        <taxon>Bacillota</taxon>
        <taxon>Clostridia</taxon>
        <taxon>Eubacteriales</taxon>
        <taxon>Desulfotomaculaceae</taxon>
        <taxon>Pelotomaculum</taxon>
    </lineage>
</organism>
<feature type="binding site" evidence="14">
    <location>
        <position position="385"/>
    </location>
    <ligand>
        <name>substrate</name>
    </ligand>
</feature>
<evidence type="ECO:0000256" key="1">
    <source>
        <dbReference type="ARBA" id="ARBA00005031"/>
    </source>
</evidence>
<feature type="active site" description="Proton donor" evidence="12 13">
    <location>
        <position position="204"/>
    </location>
</feature>
<dbReference type="GO" id="GO:0004634">
    <property type="term" value="F:phosphopyruvate hydratase activity"/>
    <property type="evidence" value="ECO:0007669"/>
    <property type="project" value="UniProtKB-UniRule"/>
</dbReference>
<keyword evidence="10 12" id="KW-0456">Lyase</keyword>
<dbReference type="UniPathway" id="UPA00109">
    <property type="reaction ID" value="UER00187"/>
</dbReference>
<feature type="binding site" evidence="12">
    <location>
        <position position="364"/>
    </location>
    <ligand>
        <name>(2R)-2-phosphoglycerate</name>
        <dbReference type="ChEBI" id="CHEBI:58289"/>
    </ligand>
</feature>
<feature type="binding site" evidence="12">
    <location>
        <position position="363"/>
    </location>
    <ligand>
        <name>(2R)-2-phosphoglycerate</name>
        <dbReference type="ChEBI" id="CHEBI:58289"/>
    </ligand>
</feature>
<evidence type="ECO:0000256" key="10">
    <source>
        <dbReference type="ARBA" id="ARBA00023239"/>
    </source>
</evidence>
<dbReference type="InterPro" id="IPR020810">
    <property type="entry name" value="Enolase_C"/>
</dbReference>
<dbReference type="AlphaFoldDB" id="A0A4Y7RVM7"/>
<dbReference type="SMART" id="SM01193">
    <property type="entry name" value="Enolase_N"/>
    <property type="match status" value="1"/>
</dbReference>
<feature type="domain" description="Enolase N-terminal" evidence="17">
    <location>
        <begin position="3"/>
        <end position="133"/>
    </location>
</feature>
<feature type="domain" description="Enolase C-terminal TIM barrel" evidence="16">
    <location>
        <begin position="138"/>
        <end position="421"/>
    </location>
</feature>
<dbReference type="EMBL" id="QFFZ01000004">
    <property type="protein sequence ID" value="TEB12913.1"/>
    <property type="molecule type" value="Genomic_DNA"/>
</dbReference>
<dbReference type="FunFam" id="3.20.20.120:FF:000001">
    <property type="entry name" value="Enolase"/>
    <property type="match status" value="1"/>
</dbReference>
<keyword evidence="9 12" id="KW-0324">Glycolysis</keyword>
<comment type="cofactor">
    <cofactor evidence="15">
        <name>Mg(2+)</name>
        <dbReference type="ChEBI" id="CHEBI:18420"/>
    </cofactor>
    <text evidence="15">Mg(2+) is required for catalysis and for stabilizing the dimer.</text>
</comment>
<dbReference type="SUPFAM" id="SSF54826">
    <property type="entry name" value="Enolase N-terminal domain-like"/>
    <property type="match status" value="1"/>
</dbReference>
<evidence type="ECO:0000259" key="17">
    <source>
        <dbReference type="SMART" id="SM01193"/>
    </source>
</evidence>
<keyword evidence="6 12" id="KW-0964">Secreted</keyword>
<comment type="similarity">
    <text evidence="2 12">Belongs to the enolase family.</text>
</comment>
<feature type="binding site" evidence="14">
    <location>
        <position position="282"/>
    </location>
    <ligand>
        <name>substrate</name>
    </ligand>
</feature>
<dbReference type="NCBIfam" id="TIGR01060">
    <property type="entry name" value="eno"/>
    <property type="match status" value="1"/>
</dbReference>
<dbReference type="OrthoDB" id="9804716at2"/>
<evidence type="ECO:0000256" key="2">
    <source>
        <dbReference type="ARBA" id="ARBA00009604"/>
    </source>
</evidence>
<comment type="pathway">
    <text evidence="1 12">Carbohydrate degradation; glycolysis; pyruvate from D-glyceraldehyde 3-phosphate: step 4/5.</text>
</comment>
<feature type="binding site" evidence="12">
    <location>
        <position position="334"/>
    </location>
    <ligand>
        <name>(2R)-2-phosphoglycerate</name>
        <dbReference type="ChEBI" id="CHEBI:58289"/>
    </ligand>
</feature>
<evidence type="ECO:0000256" key="14">
    <source>
        <dbReference type="PIRSR" id="PIRSR001400-2"/>
    </source>
</evidence>
<dbReference type="PANTHER" id="PTHR11902:SF1">
    <property type="entry name" value="ENOLASE"/>
    <property type="match status" value="1"/>
</dbReference>
<name>A0A4Y7RVM7_9FIRM</name>
<feature type="binding site" evidence="14">
    <location>
        <position position="163"/>
    </location>
    <ligand>
        <name>substrate</name>
    </ligand>
</feature>
<dbReference type="SFLD" id="SFLDG00178">
    <property type="entry name" value="enolase"/>
    <property type="match status" value="1"/>
</dbReference>
<dbReference type="EC" id="4.2.1.11" evidence="3 12"/>
<dbReference type="GO" id="GO:0000015">
    <property type="term" value="C:phosphopyruvate hydratase complex"/>
    <property type="evidence" value="ECO:0007669"/>
    <property type="project" value="InterPro"/>
</dbReference>
<dbReference type="InterPro" id="IPR000941">
    <property type="entry name" value="Enolase"/>
</dbReference>
<evidence type="ECO:0000256" key="15">
    <source>
        <dbReference type="PIRSR" id="PIRSR001400-3"/>
    </source>
</evidence>
<evidence type="ECO:0000256" key="8">
    <source>
        <dbReference type="ARBA" id="ARBA00022842"/>
    </source>
</evidence>
<evidence type="ECO:0000256" key="6">
    <source>
        <dbReference type="ARBA" id="ARBA00022525"/>
    </source>
</evidence>
<feature type="binding site" evidence="12 15">
    <location>
        <position position="282"/>
    </location>
    <ligand>
        <name>Mg(2+)</name>
        <dbReference type="ChEBI" id="CHEBI:18420"/>
    </ligand>
</feature>
<keyword evidence="5 12" id="KW-0963">Cytoplasm</keyword>
<proteinExistence type="inferred from homology"/>
<dbReference type="PIRSF" id="PIRSF001400">
    <property type="entry name" value="Enolase"/>
    <property type="match status" value="1"/>
</dbReference>
<feature type="binding site" evidence="14">
    <location>
        <position position="309"/>
    </location>
    <ligand>
        <name>substrate</name>
    </ligand>
</feature>
<accession>A0A4Y7RVM7</accession>
<keyword evidence="19" id="KW-1185">Reference proteome</keyword>
<dbReference type="SFLD" id="SFLDF00002">
    <property type="entry name" value="enolase"/>
    <property type="match status" value="1"/>
</dbReference>
<dbReference type="CDD" id="cd03313">
    <property type="entry name" value="enolase"/>
    <property type="match status" value="1"/>
</dbReference>